<proteinExistence type="predicted"/>
<organism evidence="3 4">
    <name type="scientific">Zostera marina</name>
    <name type="common">Eelgrass</name>
    <dbReference type="NCBI Taxonomy" id="29655"/>
    <lineage>
        <taxon>Eukaryota</taxon>
        <taxon>Viridiplantae</taxon>
        <taxon>Streptophyta</taxon>
        <taxon>Embryophyta</taxon>
        <taxon>Tracheophyta</taxon>
        <taxon>Spermatophyta</taxon>
        <taxon>Magnoliopsida</taxon>
        <taxon>Liliopsida</taxon>
        <taxon>Zosteraceae</taxon>
        <taxon>Zostera</taxon>
    </lineage>
</organism>
<name>A0A0K9NLB7_ZOSMR</name>
<dbReference type="PANTHER" id="PTHR34358:SF7">
    <property type="entry name" value="SUGAR TRANSPORTER"/>
    <property type="match status" value="1"/>
</dbReference>
<dbReference type="Proteomes" id="UP000036987">
    <property type="component" value="Unassembled WGS sequence"/>
</dbReference>
<keyword evidence="2" id="KW-0812">Transmembrane</keyword>
<evidence type="ECO:0000313" key="4">
    <source>
        <dbReference type="Proteomes" id="UP000036987"/>
    </source>
</evidence>
<evidence type="ECO:0000313" key="3">
    <source>
        <dbReference type="EMBL" id="KMZ57408.1"/>
    </source>
</evidence>
<comment type="caution">
    <text evidence="3">The sequence shown here is derived from an EMBL/GenBank/DDBJ whole genome shotgun (WGS) entry which is preliminary data.</text>
</comment>
<dbReference type="OrthoDB" id="2020737at2759"/>
<evidence type="ECO:0000256" key="2">
    <source>
        <dbReference type="SAM" id="Phobius"/>
    </source>
</evidence>
<dbReference type="OMA" id="KFWLEAF"/>
<accession>A0A0K9NLB7</accession>
<evidence type="ECO:0000256" key="1">
    <source>
        <dbReference type="SAM" id="MobiDB-lite"/>
    </source>
</evidence>
<sequence length="179" mass="20308">MEENLMIQKSVPLLQSGKKDVSDAGIFSRSRYKFWILSVVLLLAFWSMFTGTVTLKWSTGNLSILSGNFNTANHDDIDVLEVEERKNLVRQMWNVYTHSRHIQLPVFWQKAFAASYDQMVSEDLEMSDAAVLEIAKMSMRVVELKPPTTEEDEGSGDDNDGSNEDGNDNKKPKSDIQKV</sequence>
<feature type="transmembrane region" description="Helical" evidence="2">
    <location>
        <begin position="34"/>
        <end position="55"/>
    </location>
</feature>
<dbReference type="InterPro" id="IPR010608">
    <property type="entry name" value="DUF1195"/>
</dbReference>
<dbReference type="PANTHER" id="PTHR34358">
    <property type="entry name" value="OS03G0411600 PROTEIN"/>
    <property type="match status" value="1"/>
</dbReference>
<feature type="compositionally biased region" description="Acidic residues" evidence="1">
    <location>
        <begin position="149"/>
        <end position="166"/>
    </location>
</feature>
<dbReference type="AlphaFoldDB" id="A0A0K9NLB7"/>
<keyword evidence="2" id="KW-0472">Membrane</keyword>
<dbReference type="EMBL" id="LFYR01002072">
    <property type="protein sequence ID" value="KMZ57408.1"/>
    <property type="molecule type" value="Genomic_DNA"/>
</dbReference>
<feature type="compositionally biased region" description="Basic and acidic residues" evidence="1">
    <location>
        <begin position="167"/>
        <end position="179"/>
    </location>
</feature>
<feature type="region of interest" description="Disordered" evidence="1">
    <location>
        <begin position="143"/>
        <end position="179"/>
    </location>
</feature>
<reference evidence="4" key="1">
    <citation type="journal article" date="2016" name="Nature">
        <title>The genome of the seagrass Zostera marina reveals angiosperm adaptation to the sea.</title>
        <authorList>
            <person name="Olsen J.L."/>
            <person name="Rouze P."/>
            <person name="Verhelst B."/>
            <person name="Lin Y.-C."/>
            <person name="Bayer T."/>
            <person name="Collen J."/>
            <person name="Dattolo E."/>
            <person name="De Paoli E."/>
            <person name="Dittami S."/>
            <person name="Maumus F."/>
            <person name="Michel G."/>
            <person name="Kersting A."/>
            <person name="Lauritano C."/>
            <person name="Lohaus R."/>
            <person name="Toepel M."/>
            <person name="Tonon T."/>
            <person name="Vanneste K."/>
            <person name="Amirebrahimi M."/>
            <person name="Brakel J."/>
            <person name="Bostroem C."/>
            <person name="Chovatia M."/>
            <person name="Grimwood J."/>
            <person name="Jenkins J.W."/>
            <person name="Jueterbock A."/>
            <person name="Mraz A."/>
            <person name="Stam W.T."/>
            <person name="Tice H."/>
            <person name="Bornberg-Bauer E."/>
            <person name="Green P.J."/>
            <person name="Pearson G.A."/>
            <person name="Procaccini G."/>
            <person name="Duarte C.M."/>
            <person name="Schmutz J."/>
            <person name="Reusch T.B.H."/>
            <person name="Van de Peer Y."/>
        </authorList>
    </citation>
    <scope>NUCLEOTIDE SEQUENCE [LARGE SCALE GENOMIC DNA]</scope>
    <source>
        <strain evidence="4">cv. Finnish</strain>
    </source>
</reference>
<protein>
    <submittedName>
        <fullName evidence="3">Uncharacterized protein</fullName>
    </submittedName>
</protein>
<keyword evidence="2" id="KW-1133">Transmembrane helix</keyword>
<gene>
    <name evidence="3" type="ORF">ZOSMA_86G00430</name>
</gene>
<keyword evidence="4" id="KW-1185">Reference proteome</keyword>
<dbReference type="Pfam" id="PF06708">
    <property type="entry name" value="DUF1195"/>
    <property type="match status" value="1"/>
</dbReference>